<proteinExistence type="inferred from homology"/>
<dbReference type="GO" id="GO:0006223">
    <property type="term" value="P:uracil salvage"/>
    <property type="evidence" value="ECO:0007669"/>
    <property type="project" value="InterPro"/>
</dbReference>
<dbReference type="GO" id="GO:0044206">
    <property type="term" value="P:UMP salvage"/>
    <property type="evidence" value="ECO:0007669"/>
    <property type="project" value="UniProtKB-UniPathway"/>
</dbReference>
<dbReference type="InterPro" id="IPR005765">
    <property type="entry name" value="UPRT"/>
</dbReference>
<evidence type="ECO:0000256" key="5">
    <source>
        <dbReference type="ARBA" id="ARBA00022533"/>
    </source>
</evidence>
<dbReference type="Pfam" id="PF14681">
    <property type="entry name" value="UPRTase"/>
    <property type="match status" value="1"/>
</dbReference>
<keyword evidence="8" id="KW-0547">Nucleotide-binding</keyword>
<dbReference type="KEGG" id="git:C6V83_06945"/>
<keyword evidence="16" id="KW-1185">Reference proteome</keyword>
<dbReference type="NCBIfam" id="TIGR01091">
    <property type="entry name" value="upp"/>
    <property type="match status" value="1"/>
</dbReference>
<feature type="domain" description="Phosphoribosyltransferase" evidence="14">
    <location>
        <begin position="5"/>
        <end position="205"/>
    </location>
</feature>
<comment type="catalytic activity">
    <reaction evidence="10">
        <text>UMP + diphosphate = 5-phospho-alpha-D-ribose 1-diphosphate + uracil</text>
        <dbReference type="Rhea" id="RHEA:13017"/>
        <dbReference type="ChEBI" id="CHEBI:17568"/>
        <dbReference type="ChEBI" id="CHEBI:33019"/>
        <dbReference type="ChEBI" id="CHEBI:57865"/>
        <dbReference type="ChEBI" id="CHEBI:58017"/>
        <dbReference type="EC" id="2.4.2.9"/>
    </reaction>
</comment>
<evidence type="ECO:0000256" key="7">
    <source>
        <dbReference type="ARBA" id="ARBA00022679"/>
    </source>
</evidence>
<evidence type="ECO:0000313" key="16">
    <source>
        <dbReference type="Proteomes" id="UP000239814"/>
    </source>
</evidence>
<reference evidence="15 16" key="1">
    <citation type="submission" date="2018-03" db="EMBL/GenBank/DDBJ databases">
        <title>Characteristics and genome of n-alkane degrading marine bacteria Gordonia iterans isolated from crude oil contaminated in Tae-an, South Korea.</title>
        <authorList>
            <person name="Lee S.-S."/>
            <person name="Kim H."/>
        </authorList>
    </citation>
    <scope>NUCLEOTIDE SEQUENCE [LARGE SCALE GENOMIC DNA]</scope>
    <source>
        <strain evidence="15 16">Co17</strain>
    </source>
</reference>
<dbReference type="PANTHER" id="PTHR32315">
    <property type="entry name" value="ADENINE PHOSPHORIBOSYLTRANSFERASE"/>
    <property type="match status" value="1"/>
</dbReference>
<accession>A0A2S0KK64</accession>
<comment type="cofactor">
    <cofactor evidence="1">
        <name>Mg(2+)</name>
        <dbReference type="ChEBI" id="CHEBI:18420"/>
    </cofactor>
</comment>
<evidence type="ECO:0000256" key="2">
    <source>
        <dbReference type="ARBA" id="ARBA00005180"/>
    </source>
</evidence>
<dbReference type="Proteomes" id="UP000239814">
    <property type="component" value="Chromosome"/>
</dbReference>
<dbReference type="PANTHER" id="PTHR32315:SF4">
    <property type="entry name" value="URACIL PHOSPHORIBOSYLTRANSFERASE, CHLOROPLASTIC"/>
    <property type="match status" value="1"/>
</dbReference>
<dbReference type="InterPro" id="IPR029057">
    <property type="entry name" value="PRTase-like"/>
</dbReference>
<dbReference type="EC" id="2.4.2.9" evidence="4 13"/>
<dbReference type="GO" id="GO:0005525">
    <property type="term" value="F:GTP binding"/>
    <property type="evidence" value="ECO:0007669"/>
    <property type="project" value="UniProtKB-KW"/>
</dbReference>
<dbReference type="InterPro" id="IPR050054">
    <property type="entry name" value="UPRTase/APRTase"/>
</dbReference>
<comment type="pathway">
    <text evidence="2">Pyrimidine metabolism; UMP biosynthesis via salvage pathway; UMP from uracil: step 1/1.</text>
</comment>
<dbReference type="FunFam" id="3.40.50.2020:FF:000003">
    <property type="entry name" value="Uracil phosphoribosyltransferase"/>
    <property type="match status" value="1"/>
</dbReference>
<evidence type="ECO:0000256" key="13">
    <source>
        <dbReference type="NCBIfam" id="TIGR01091"/>
    </source>
</evidence>
<dbReference type="GO" id="GO:0005737">
    <property type="term" value="C:cytoplasm"/>
    <property type="evidence" value="ECO:0007669"/>
    <property type="project" value="UniProtKB-ARBA"/>
</dbReference>
<dbReference type="InterPro" id="IPR000836">
    <property type="entry name" value="PRTase_dom"/>
</dbReference>
<gene>
    <name evidence="15" type="ORF">C6V83_06945</name>
</gene>
<dbReference type="NCBIfam" id="NF001097">
    <property type="entry name" value="PRK00129.1"/>
    <property type="match status" value="1"/>
</dbReference>
<keyword evidence="7 15" id="KW-0808">Transferase</keyword>
<evidence type="ECO:0000256" key="9">
    <source>
        <dbReference type="ARBA" id="ARBA00023134"/>
    </source>
</evidence>
<evidence type="ECO:0000313" key="15">
    <source>
        <dbReference type="EMBL" id="AVM02078.1"/>
    </source>
</evidence>
<dbReference type="RefSeq" id="WP_105943781.1">
    <property type="nucleotide sequence ID" value="NZ_CP027433.1"/>
</dbReference>
<dbReference type="Gene3D" id="3.40.50.2020">
    <property type="match status" value="1"/>
</dbReference>
<evidence type="ECO:0000256" key="12">
    <source>
        <dbReference type="ARBA" id="ARBA00072146"/>
    </source>
</evidence>
<dbReference type="OrthoDB" id="9781675at2"/>
<dbReference type="AlphaFoldDB" id="A0A2S0KK64"/>
<dbReference type="CDD" id="cd06223">
    <property type="entry name" value="PRTases_typeI"/>
    <property type="match status" value="1"/>
</dbReference>
<evidence type="ECO:0000259" key="14">
    <source>
        <dbReference type="Pfam" id="PF14681"/>
    </source>
</evidence>
<organism evidence="15 16">
    <name type="scientific">Gordonia iterans</name>
    <dbReference type="NCBI Taxonomy" id="1004901"/>
    <lineage>
        <taxon>Bacteria</taxon>
        <taxon>Bacillati</taxon>
        <taxon>Actinomycetota</taxon>
        <taxon>Actinomycetes</taxon>
        <taxon>Mycobacteriales</taxon>
        <taxon>Gordoniaceae</taxon>
        <taxon>Gordonia</taxon>
    </lineage>
</organism>
<evidence type="ECO:0000256" key="1">
    <source>
        <dbReference type="ARBA" id="ARBA00001946"/>
    </source>
</evidence>
<evidence type="ECO:0000256" key="10">
    <source>
        <dbReference type="ARBA" id="ARBA00052919"/>
    </source>
</evidence>
<protein>
    <recommendedName>
        <fullName evidence="12 13">Uracil phosphoribosyltransferase</fullName>
        <ecNumber evidence="4 13">2.4.2.9</ecNumber>
    </recommendedName>
</protein>
<comment type="similarity">
    <text evidence="3">Belongs to the UPRTase family.</text>
</comment>
<evidence type="ECO:0000256" key="11">
    <source>
        <dbReference type="ARBA" id="ARBA00056901"/>
    </source>
</evidence>
<comment type="function">
    <text evidence="11">Catalyzes the conversion of uracil and 5-phospho-alpha-D-ribose 1-diphosphate (PRPP) to UMP and diphosphate.</text>
</comment>
<name>A0A2S0KK64_9ACTN</name>
<evidence type="ECO:0000256" key="8">
    <source>
        <dbReference type="ARBA" id="ARBA00022741"/>
    </source>
</evidence>
<dbReference type="UniPathway" id="UPA00574">
    <property type="reaction ID" value="UER00636"/>
</dbReference>
<keyword evidence="5" id="KW-0021">Allosteric enzyme</keyword>
<evidence type="ECO:0000256" key="3">
    <source>
        <dbReference type="ARBA" id="ARBA00009516"/>
    </source>
</evidence>
<dbReference type="SUPFAM" id="SSF53271">
    <property type="entry name" value="PRTase-like"/>
    <property type="match status" value="1"/>
</dbReference>
<sequence length="209" mass="21937">MDVHVVTHPLVQSRMTLLRDEGTSNADFRAQLTKITAMLTYEALAAEPTTPVAVQTPVGPAECVELAGRPLFVPVLRAGLGMLDAALGLVPDAQAGFVGVARDEATAEPHEYLVSLPEDLAGRRVYVLDPMLATGGSLIHTLDVLAGRGATDVTAVCVVAAPEGVAALRTTRQRVRLVVGAIDECLNTSSYIVPGLGDAGDRQFGPRNM</sequence>
<dbReference type="GO" id="GO:0004845">
    <property type="term" value="F:uracil phosphoribosyltransferase activity"/>
    <property type="evidence" value="ECO:0007669"/>
    <property type="project" value="UniProtKB-UniRule"/>
</dbReference>
<evidence type="ECO:0000256" key="4">
    <source>
        <dbReference type="ARBA" id="ARBA00011894"/>
    </source>
</evidence>
<keyword evidence="9" id="KW-0342">GTP-binding</keyword>
<keyword evidence="6 15" id="KW-0328">Glycosyltransferase</keyword>
<dbReference type="EMBL" id="CP027433">
    <property type="protein sequence ID" value="AVM02078.1"/>
    <property type="molecule type" value="Genomic_DNA"/>
</dbReference>
<evidence type="ECO:0000256" key="6">
    <source>
        <dbReference type="ARBA" id="ARBA00022676"/>
    </source>
</evidence>